<name>A0A139WCF7_TRICA</name>
<evidence type="ECO:0000313" key="3">
    <source>
        <dbReference type="Proteomes" id="UP000007266"/>
    </source>
</evidence>
<organism evidence="2 3">
    <name type="scientific">Tribolium castaneum</name>
    <name type="common">Red flour beetle</name>
    <dbReference type="NCBI Taxonomy" id="7070"/>
    <lineage>
        <taxon>Eukaryota</taxon>
        <taxon>Metazoa</taxon>
        <taxon>Ecdysozoa</taxon>
        <taxon>Arthropoda</taxon>
        <taxon>Hexapoda</taxon>
        <taxon>Insecta</taxon>
        <taxon>Pterygota</taxon>
        <taxon>Neoptera</taxon>
        <taxon>Endopterygota</taxon>
        <taxon>Coleoptera</taxon>
        <taxon>Polyphaga</taxon>
        <taxon>Cucujiformia</taxon>
        <taxon>Tenebrionidae</taxon>
        <taxon>Tenebrionidae incertae sedis</taxon>
        <taxon>Tribolium</taxon>
    </lineage>
</organism>
<sequence length="105" mass="11034">MQTATIVFKSDAKEFRPIVSSTTSSMRPPPPPPPKPKTQEEPSSSIPDLETTCATAGHEDMDADALIQPPQAADSENLLGRVLAGMGPISAPIDISHVTNLSLSV</sequence>
<dbReference type="EMBL" id="KQ971371">
    <property type="protein sequence ID" value="KYB25586.1"/>
    <property type="molecule type" value="Genomic_DNA"/>
</dbReference>
<dbReference type="Proteomes" id="UP000007266">
    <property type="component" value="Linkage group 9"/>
</dbReference>
<proteinExistence type="predicted"/>
<gene>
    <name evidence="2" type="primary">AUGUSTUS-3.0.2_31236</name>
    <name evidence="2" type="ORF">TcasGA2_TC031236</name>
</gene>
<dbReference type="AlphaFoldDB" id="A0A139WCF7"/>
<evidence type="ECO:0000313" key="2">
    <source>
        <dbReference type="EMBL" id="KYB25586.1"/>
    </source>
</evidence>
<reference evidence="2 3" key="1">
    <citation type="journal article" date="2008" name="Nature">
        <title>The genome of the model beetle and pest Tribolium castaneum.</title>
        <authorList>
            <consortium name="Tribolium Genome Sequencing Consortium"/>
            <person name="Richards S."/>
            <person name="Gibbs R.A."/>
            <person name="Weinstock G.M."/>
            <person name="Brown S.J."/>
            <person name="Denell R."/>
            <person name="Beeman R.W."/>
            <person name="Gibbs R."/>
            <person name="Beeman R.W."/>
            <person name="Brown S.J."/>
            <person name="Bucher G."/>
            <person name="Friedrich M."/>
            <person name="Grimmelikhuijzen C.J."/>
            <person name="Klingler M."/>
            <person name="Lorenzen M."/>
            <person name="Richards S."/>
            <person name="Roth S."/>
            <person name="Schroder R."/>
            <person name="Tautz D."/>
            <person name="Zdobnov E.M."/>
            <person name="Muzny D."/>
            <person name="Gibbs R.A."/>
            <person name="Weinstock G.M."/>
            <person name="Attaway T."/>
            <person name="Bell S."/>
            <person name="Buhay C.J."/>
            <person name="Chandrabose M.N."/>
            <person name="Chavez D."/>
            <person name="Clerk-Blankenburg K.P."/>
            <person name="Cree A."/>
            <person name="Dao M."/>
            <person name="Davis C."/>
            <person name="Chacko J."/>
            <person name="Dinh H."/>
            <person name="Dugan-Rocha S."/>
            <person name="Fowler G."/>
            <person name="Garner T.T."/>
            <person name="Garnes J."/>
            <person name="Gnirke A."/>
            <person name="Hawes A."/>
            <person name="Hernandez J."/>
            <person name="Hines S."/>
            <person name="Holder M."/>
            <person name="Hume J."/>
            <person name="Jhangiani S.N."/>
            <person name="Joshi V."/>
            <person name="Khan Z.M."/>
            <person name="Jackson L."/>
            <person name="Kovar C."/>
            <person name="Kowis A."/>
            <person name="Lee S."/>
            <person name="Lewis L.R."/>
            <person name="Margolis J."/>
            <person name="Morgan M."/>
            <person name="Nazareth L.V."/>
            <person name="Nguyen N."/>
            <person name="Okwuonu G."/>
            <person name="Parker D."/>
            <person name="Richards S."/>
            <person name="Ruiz S.J."/>
            <person name="Santibanez J."/>
            <person name="Savard J."/>
            <person name="Scherer S.E."/>
            <person name="Schneider B."/>
            <person name="Sodergren E."/>
            <person name="Tautz D."/>
            <person name="Vattahil S."/>
            <person name="Villasana D."/>
            <person name="White C.S."/>
            <person name="Wright R."/>
            <person name="Park Y."/>
            <person name="Beeman R.W."/>
            <person name="Lord J."/>
            <person name="Oppert B."/>
            <person name="Lorenzen M."/>
            <person name="Brown S."/>
            <person name="Wang L."/>
            <person name="Savard J."/>
            <person name="Tautz D."/>
            <person name="Richards S."/>
            <person name="Weinstock G."/>
            <person name="Gibbs R.A."/>
            <person name="Liu Y."/>
            <person name="Worley K."/>
            <person name="Weinstock G."/>
            <person name="Elsik C.G."/>
            <person name="Reese J.T."/>
            <person name="Elhaik E."/>
            <person name="Landan G."/>
            <person name="Graur D."/>
            <person name="Arensburger P."/>
            <person name="Atkinson P."/>
            <person name="Beeman R.W."/>
            <person name="Beidler J."/>
            <person name="Brown S.J."/>
            <person name="Demuth J.P."/>
            <person name="Drury D.W."/>
            <person name="Du Y.Z."/>
            <person name="Fujiwara H."/>
            <person name="Lorenzen M."/>
            <person name="Maselli V."/>
            <person name="Osanai M."/>
            <person name="Park Y."/>
            <person name="Robertson H.M."/>
            <person name="Tu Z."/>
            <person name="Wang J.J."/>
            <person name="Wang S."/>
            <person name="Richards S."/>
            <person name="Song H."/>
            <person name="Zhang L."/>
            <person name="Sodergren E."/>
            <person name="Werner D."/>
            <person name="Stanke M."/>
            <person name="Morgenstern B."/>
            <person name="Solovyev V."/>
            <person name="Kosarev P."/>
            <person name="Brown G."/>
            <person name="Chen H.C."/>
            <person name="Ermolaeva O."/>
            <person name="Hlavina W."/>
            <person name="Kapustin Y."/>
            <person name="Kiryutin B."/>
            <person name="Kitts P."/>
            <person name="Maglott D."/>
            <person name="Pruitt K."/>
            <person name="Sapojnikov V."/>
            <person name="Souvorov A."/>
            <person name="Mackey A.J."/>
            <person name="Waterhouse R.M."/>
            <person name="Wyder S."/>
            <person name="Zdobnov E.M."/>
            <person name="Zdobnov E.M."/>
            <person name="Wyder S."/>
            <person name="Kriventseva E.V."/>
            <person name="Kadowaki T."/>
            <person name="Bork P."/>
            <person name="Aranda M."/>
            <person name="Bao R."/>
            <person name="Beermann A."/>
            <person name="Berns N."/>
            <person name="Bolognesi R."/>
            <person name="Bonneton F."/>
            <person name="Bopp D."/>
            <person name="Brown S.J."/>
            <person name="Bucher G."/>
            <person name="Butts T."/>
            <person name="Chaumot A."/>
            <person name="Denell R.E."/>
            <person name="Ferrier D.E."/>
            <person name="Friedrich M."/>
            <person name="Gordon C.M."/>
            <person name="Jindra M."/>
            <person name="Klingler M."/>
            <person name="Lan Q."/>
            <person name="Lattorff H.M."/>
            <person name="Laudet V."/>
            <person name="von Levetsow C."/>
            <person name="Liu Z."/>
            <person name="Lutz R."/>
            <person name="Lynch J.A."/>
            <person name="da Fonseca R.N."/>
            <person name="Posnien N."/>
            <person name="Reuter R."/>
            <person name="Roth S."/>
            <person name="Savard J."/>
            <person name="Schinko J.B."/>
            <person name="Schmitt C."/>
            <person name="Schoppmeier M."/>
            <person name="Schroder R."/>
            <person name="Shippy T.D."/>
            <person name="Simonnet F."/>
            <person name="Marques-Souza H."/>
            <person name="Tautz D."/>
            <person name="Tomoyasu Y."/>
            <person name="Trauner J."/>
            <person name="Van der Zee M."/>
            <person name="Vervoort M."/>
            <person name="Wittkopp N."/>
            <person name="Wimmer E.A."/>
            <person name="Yang X."/>
            <person name="Jones A.K."/>
            <person name="Sattelle D.B."/>
            <person name="Ebert P.R."/>
            <person name="Nelson D."/>
            <person name="Scott J.G."/>
            <person name="Beeman R.W."/>
            <person name="Muthukrishnan S."/>
            <person name="Kramer K.J."/>
            <person name="Arakane Y."/>
            <person name="Beeman R.W."/>
            <person name="Zhu Q."/>
            <person name="Hogenkamp D."/>
            <person name="Dixit R."/>
            <person name="Oppert B."/>
            <person name="Jiang H."/>
            <person name="Zou Z."/>
            <person name="Marshall J."/>
            <person name="Elpidina E."/>
            <person name="Vinokurov K."/>
            <person name="Oppert C."/>
            <person name="Zou Z."/>
            <person name="Evans J."/>
            <person name="Lu Z."/>
            <person name="Zhao P."/>
            <person name="Sumathipala N."/>
            <person name="Altincicek B."/>
            <person name="Vilcinskas A."/>
            <person name="Williams M."/>
            <person name="Hultmark D."/>
            <person name="Hetru C."/>
            <person name="Jiang H."/>
            <person name="Grimmelikhuijzen C.J."/>
            <person name="Hauser F."/>
            <person name="Cazzamali G."/>
            <person name="Williamson M."/>
            <person name="Park Y."/>
            <person name="Li B."/>
            <person name="Tanaka Y."/>
            <person name="Predel R."/>
            <person name="Neupert S."/>
            <person name="Schachtner J."/>
            <person name="Verleyen P."/>
            <person name="Raible F."/>
            <person name="Bork P."/>
            <person name="Friedrich M."/>
            <person name="Walden K.K."/>
            <person name="Robertson H.M."/>
            <person name="Angeli S."/>
            <person name="Foret S."/>
            <person name="Bucher G."/>
            <person name="Schuetz S."/>
            <person name="Maleszka R."/>
            <person name="Wimmer E.A."/>
            <person name="Beeman R.W."/>
            <person name="Lorenzen M."/>
            <person name="Tomoyasu Y."/>
            <person name="Miller S.C."/>
            <person name="Grossmann D."/>
            <person name="Bucher G."/>
        </authorList>
    </citation>
    <scope>NUCLEOTIDE SEQUENCE [LARGE SCALE GENOMIC DNA]</scope>
    <source>
        <strain evidence="2 3">Georgia GA2</strain>
    </source>
</reference>
<feature type="region of interest" description="Disordered" evidence="1">
    <location>
        <begin position="1"/>
        <end position="50"/>
    </location>
</feature>
<feature type="compositionally biased region" description="Pro residues" evidence="1">
    <location>
        <begin position="27"/>
        <end position="36"/>
    </location>
</feature>
<reference evidence="2 3" key="2">
    <citation type="journal article" date="2010" name="Nucleic Acids Res.">
        <title>BeetleBase in 2010: revisions to provide comprehensive genomic information for Tribolium castaneum.</title>
        <authorList>
            <person name="Kim H.S."/>
            <person name="Murphy T."/>
            <person name="Xia J."/>
            <person name="Caragea D."/>
            <person name="Park Y."/>
            <person name="Beeman R.W."/>
            <person name="Lorenzen M.D."/>
            <person name="Butcher S."/>
            <person name="Manak J.R."/>
            <person name="Brown S.J."/>
        </authorList>
    </citation>
    <scope>GENOME REANNOTATION</scope>
    <source>
        <strain evidence="2 3">Georgia GA2</strain>
    </source>
</reference>
<keyword evidence="3" id="KW-1185">Reference proteome</keyword>
<protein>
    <submittedName>
        <fullName evidence="2">Ecdysone-induced protein 75B, isoforms C/D-like Protein</fullName>
    </submittedName>
</protein>
<evidence type="ECO:0000256" key="1">
    <source>
        <dbReference type="SAM" id="MobiDB-lite"/>
    </source>
</evidence>
<accession>A0A139WCF7</accession>